<proteinExistence type="predicted"/>
<accession>A0A0E2Z357</accession>
<comment type="caution">
    <text evidence="1">The sequence shown here is derived from an EMBL/GenBank/DDBJ whole genome shotgun (WGS) entry which is preliminary data.</text>
</comment>
<evidence type="ECO:0000313" key="1">
    <source>
        <dbReference type="EMBL" id="KFI19924.1"/>
    </source>
</evidence>
<reference evidence="1 2" key="1">
    <citation type="submission" date="2014-07" db="EMBL/GenBank/DDBJ databases">
        <title>Comparative analysis of Nitrosococcus oceani genome inventories of strains from Pacific and Atlantic gyres.</title>
        <authorList>
            <person name="Lim C.K."/>
            <person name="Wang L."/>
            <person name="Sayavedra-Soto L.A."/>
            <person name="Klotz M.G."/>
        </authorList>
    </citation>
    <scope>NUCLEOTIDE SEQUENCE [LARGE SCALE GENOMIC DNA]</scope>
    <source>
        <strain evidence="1 2">C-27</strain>
    </source>
</reference>
<dbReference type="AlphaFoldDB" id="A0A0E2Z357"/>
<dbReference type="OrthoDB" id="5771993at2"/>
<name>A0A0E2Z357_9GAMM</name>
<dbReference type="HOGENOM" id="CLU_2718267_0_0_6"/>
<organism evidence="1 2">
    <name type="scientific">Nitrosococcus oceani C-27</name>
    <dbReference type="NCBI Taxonomy" id="314279"/>
    <lineage>
        <taxon>Bacteria</taxon>
        <taxon>Pseudomonadati</taxon>
        <taxon>Pseudomonadota</taxon>
        <taxon>Gammaproteobacteria</taxon>
        <taxon>Chromatiales</taxon>
        <taxon>Chromatiaceae</taxon>
        <taxon>Nitrosococcus</taxon>
    </lineage>
</organism>
<dbReference type="Proteomes" id="UP000028839">
    <property type="component" value="Unassembled WGS sequence"/>
</dbReference>
<evidence type="ECO:0000313" key="2">
    <source>
        <dbReference type="Proteomes" id="UP000028839"/>
    </source>
</evidence>
<gene>
    <name evidence="1" type="ORF">IB75_05870</name>
</gene>
<sequence length="72" mass="8577">MITVNERSFELVREAREEAFRMNIPEQTMNIFFIFYLANYAAKLEKTLSHSIEEKTGEMIERSREMSLRSPD</sequence>
<protein>
    <submittedName>
        <fullName evidence="1">Uncharacterized protein</fullName>
    </submittedName>
</protein>
<dbReference type="EMBL" id="JPGN01000034">
    <property type="protein sequence ID" value="KFI19924.1"/>
    <property type="molecule type" value="Genomic_DNA"/>
</dbReference>